<name>A0A1I6K3S4_9EURY</name>
<proteinExistence type="predicted"/>
<dbReference type="AlphaFoldDB" id="A0A1I6K3S4"/>
<dbReference type="Proteomes" id="UP000199062">
    <property type="component" value="Unassembled WGS sequence"/>
</dbReference>
<organism evidence="1 2">
    <name type="scientific">Halomicrobium zhouii</name>
    <dbReference type="NCBI Taxonomy" id="767519"/>
    <lineage>
        <taxon>Archaea</taxon>
        <taxon>Methanobacteriati</taxon>
        <taxon>Methanobacteriota</taxon>
        <taxon>Stenosarchaea group</taxon>
        <taxon>Halobacteria</taxon>
        <taxon>Halobacteriales</taxon>
        <taxon>Haloarculaceae</taxon>
        <taxon>Halomicrobium</taxon>
    </lineage>
</organism>
<dbReference type="EMBL" id="FOZK01000001">
    <property type="protein sequence ID" value="SFR85814.1"/>
    <property type="molecule type" value="Genomic_DNA"/>
</dbReference>
<dbReference type="STRING" id="767519.SAMN05216559_0139"/>
<accession>A0A1I6K3S4</accession>
<dbReference type="RefSeq" id="WP_143117603.1">
    <property type="nucleotide sequence ID" value="NZ_FOZK01000001.1"/>
</dbReference>
<sequence>MACYETLYEGGDYSEASDPMYIRLYPNQYSDDGAIDPISTRMDTACQQLLSYGSVNYYSILECDWHPYASGSGKLELLRDFESYLDSNECNGIALNNLRGCHLLVTDKASEGYCRHDNAFNTSTSAIVGTDYKAKEFFSNLAIHEAFHAFMVVSDSDEHRKGAVTRDGEVTPMATSYEYEYGPEGECTNQNLFQQLYEVRPTTCTGDGIKYGRIRDEI</sequence>
<evidence type="ECO:0000313" key="2">
    <source>
        <dbReference type="Proteomes" id="UP000199062"/>
    </source>
</evidence>
<evidence type="ECO:0000313" key="1">
    <source>
        <dbReference type="EMBL" id="SFR85814.1"/>
    </source>
</evidence>
<protein>
    <submittedName>
        <fullName evidence="1">Uncharacterized protein</fullName>
    </submittedName>
</protein>
<keyword evidence="2" id="KW-1185">Reference proteome</keyword>
<gene>
    <name evidence="1" type="ORF">SAMN05216559_0139</name>
</gene>
<reference evidence="1 2" key="1">
    <citation type="submission" date="2016-10" db="EMBL/GenBank/DDBJ databases">
        <authorList>
            <person name="de Groot N.N."/>
        </authorList>
    </citation>
    <scope>NUCLEOTIDE SEQUENCE [LARGE SCALE GENOMIC DNA]</scope>
    <source>
        <strain evidence="1 2">CGMCC 1.10457</strain>
    </source>
</reference>